<accession>A0AA39MT47</accession>
<feature type="region of interest" description="Disordered" evidence="1">
    <location>
        <begin position="349"/>
        <end position="373"/>
    </location>
</feature>
<protein>
    <submittedName>
        <fullName evidence="2">Uncharacterized protein</fullName>
    </submittedName>
</protein>
<proteinExistence type="predicted"/>
<dbReference type="EMBL" id="JAUEPS010000050">
    <property type="protein sequence ID" value="KAK0445278.1"/>
    <property type="molecule type" value="Genomic_DNA"/>
</dbReference>
<comment type="caution">
    <text evidence="2">The sequence shown here is derived from an EMBL/GenBank/DDBJ whole genome shotgun (WGS) entry which is preliminary data.</text>
</comment>
<keyword evidence="3" id="KW-1185">Reference proteome</keyword>
<reference evidence="2" key="1">
    <citation type="submission" date="2023-06" db="EMBL/GenBank/DDBJ databases">
        <authorList>
            <consortium name="Lawrence Berkeley National Laboratory"/>
            <person name="Ahrendt S."/>
            <person name="Sahu N."/>
            <person name="Indic B."/>
            <person name="Wong-Bajracharya J."/>
            <person name="Merenyi Z."/>
            <person name="Ke H.-M."/>
            <person name="Monk M."/>
            <person name="Kocsube S."/>
            <person name="Drula E."/>
            <person name="Lipzen A."/>
            <person name="Balint B."/>
            <person name="Henrissat B."/>
            <person name="Andreopoulos B."/>
            <person name="Martin F.M."/>
            <person name="Harder C.B."/>
            <person name="Rigling D."/>
            <person name="Ford K.L."/>
            <person name="Foster G.D."/>
            <person name="Pangilinan J."/>
            <person name="Papanicolaou A."/>
            <person name="Barry K."/>
            <person name="LaButti K."/>
            <person name="Viragh M."/>
            <person name="Koriabine M."/>
            <person name="Yan M."/>
            <person name="Riley R."/>
            <person name="Champramary S."/>
            <person name="Plett K.L."/>
            <person name="Tsai I.J."/>
            <person name="Slot J."/>
            <person name="Sipos G."/>
            <person name="Plett J."/>
            <person name="Nagy L.G."/>
            <person name="Grigoriev I.V."/>
        </authorList>
    </citation>
    <scope>NUCLEOTIDE SEQUENCE</scope>
    <source>
        <strain evidence="2">CCBAS 213</strain>
    </source>
</reference>
<evidence type="ECO:0000313" key="3">
    <source>
        <dbReference type="Proteomes" id="UP001175211"/>
    </source>
</evidence>
<dbReference type="PANTHER" id="PTHR46177:SF1">
    <property type="entry name" value="INTEGRASE CATALYTIC DOMAIN-CONTAINING PROTEIN"/>
    <property type="match status" value="1"/>
</dbReference>
<dbReference type="RefSeq" id="XP_060325419.1">
    <property type="nucleotide sequence ID" value="XM_060478160.1"/>
</dbReference>
<dbReference type="PANTHER" id="PTHR46177">
    <property type="entry name" value="INTEGRASE CATALYTIC DOMAIN-CONTAINING PROTEIN"/>
    <property type="match status" value="1"/>
</dbReference>
<dbReference type="Proteomes" id="UP001175211">
    <property type="component" value="Unassembled WGS sequence"/>
</dbReference>
<sequence>MAGRETIKEWTHANEPALIARRLQKGIVRKVFYCAGVNDRWCFDQHDKWKYRFGLCLHAGVDPFTGVIKWMKIWWNNSNPILICKYYLDVVEDLGYGPLLTQSDVGNENGNVARAHTFLRQWADPELSNTVQHRWMAEKKNILSEIVWSVLRATFSFGYEGVLQFGVEEGWYDPKVPLEALVSLFSCIAAHISVSLVFRYIFIPWLQHELDEYVLKNNTTKKRHNRKVARPNGVLLLIEQAPERFDAQDYKVTFSPDSIQTARQLYAPADHPVLELVPESFWRCAEVFMNELGNPEIRQDCVWDIYLGLLGKFREHNIITIDEWDFFIDNNYDEETPEDVNNPLVLKPRRSEEVENSRELSEQSGEEDFEISGEAPRLEMSLEDFLQHMQV</sequence>
<dbReference type="GeneID" id="85361708"/>
<dbReference type="AlphaFoldDB" id="A0AA39MT47"/>
<organism evidence="2 3">
    <name type="scientific">Armillaria tabescens</name>
    <name type="common">Ringless honey mushroom</name>
    <name type="synonym">Agaricus tabescens</name>
    <dbReference type="NCBI Taxonomy" id="1929756"/>
    <lineage>
        <taxon>Eukaryota</taxon>
        <taxon>Fungi</taxon>
        <taxon>Dikarya</taxon>
        <taxon>Basidiomycota</taxon>
        <taxon>Agaricomycotina</taxon>
        <taxon>Agaricomycetes</taxon>
        <taxon>Agaricomycetidae</taxon>
        <taxon>Agaricales</taxon>
        <taxon>Marasmiineae</taxon>
        <taxon>Physalacriaceae</taxon>
        <taxon>Desarmillaria</taxon>
    </lineage>
</organism>
<feature type="compositionally biased region" description="Basic and acidic residues" evidence="1">
    <location>
        <begin position="349"/>
        <end position="361"/>
    </location>
</feature>
<name>A0AA39MT47_ARMTA</name>
<evidence type="ECO:0000313" key="2">
    <source>
        <dbReference type="EMBL" id="KAK0445278.1"/>
    </source>
</evidence>
<evidence type="ECO:0000256" key="1">
    <source>
        <dbReference type="SAM" id="MobiDB-lite"/>
    </source>
</evidence>
<gene>
    <name evidence="2" type="ORF">EV420DRAFT_1648415</name>
</gene>